<dbReference type="Proteomes" id="UP000238730">
    <property type="component" value="Unassembled WGS sequence"/>
</dbReference>
<sequence>MKNTNKWDVCFNAYTKECTRVAIFRESLKTIGLKFKLSLLLSIVLFVLFIFLAIYSAYKEDMHDYYTYLFFTVFSECISIFLFIKAQSIYTEKEYSEYELSQAPPENYKDQKARYLKFRRTLNLNQINSSHIEGILEILNTRILINENSGLGIEKVIGVLVTFSISILVATMKSLDLKIIALIGIAGICLFIFIYILIKLTPNKKEKLYELKYFLTIFANEERQQ</sequence>
<proteinExistence type="predicted"/>
<gene>
    <name evidence="2" type="ORF">BTO08_16220</name>
</gene>
<keyword evidence="1" id="KW-0472">Membrane</keyword>
<organism evidence="2 3">
    <name type="scientific">Photobacterium angustum</name>
    <dbReference type="NCBI Taxonomy" id="661"/>
    <lineage>
        <taxon>Bacteria</taxon>
        <taxon>Pseudomonadati</taxon>
        <taxon>Pseudomonadota</taxon>
        <taxon>Gammaproteobacteria</taxon>
        <taxon>Vibrionales</taxon>
        <taxon>Vibrionaceae</taxon>
        <taxon>Photobacterium</taxon>
    </lineage>
</organism>
<comment type="caution">
    <text evidence="2">The sequence shown here is derived from an EMBL/GenBank/DDBJ whole genome shotgun (WGS) entry which is preliminary data.</text>
</comment>
<accession>A0A2S7VI16</accession>
<feature type="transmembrane region" description="Helical" evidence="1">
    <location>
        <begin position="65"/>
        <end position="84"/>
    </location>
</feature>
<evidence type="ECO:0000256" key="1">
    <source>
        <dbReference type="SAM" id="Phobius"/>
    </source>
</evidence>
<feature type="transmembrane region" description="Helical" evidence="1">
    <location>
        <begin position="179"/>
        <end position="198"/>
    </location>
</feature>
<name>A0A2S7VI16_PHOAN</name>
<feature type="transmembrane region" description="Helical" evidence="1">
    <location>
        <begin position="37"/>
        <end position="58"/>
    </location>
</feature>
<evidence type="ECO:0000313" key="3">
    <source>
        <dbReference type="Proteomes" id="UP000238730"/>
    </source>
</evidence>
<reference evidence="2 3" key="1">
    <citation type="submission" date="2016-12" db="EMBL/GenBank/DDBJ databases">
        <title>Diversity of luminous bacteria.</title>
        <authorList>
            <person name="Yoshizawa S."/>
            <person name="Kogure K."/>
        </authorList>
    </citation>
    <scope>NUCLEOTIDE SEQUENCE [LARGE SCALE GENOMIC DNA]</scope>
    <source>
        <strain evidence="2 3">LC1-200</strain>
    </source>
</reference>
<dbReference type="AlphaFoldDB" id="A0A2S7VI16"/>
<dbReference type="EMBL" id="MSCJ01000003">
    <property type="protein sequence ID" value="PQJ61814.1"/>
    <property type="molecule type" value="Genomic_DNA"/>
</dbReference>
<protein>
    <submittedName>
        <fullName evidence="2">Uncharacterized protein</fullName>
    </submittedName>
</protein>
<dbReference type="OrthoDB" id="9971163at2"/>
<dbReference type="RefSeq" id="WP_105061677.1">
    <property type="nucleotide sequence ID" value="NZ_MSCJ01000003.1"/>
</dbReference>
<keyword evidence="1" id="KW-0812">Transmembrane</keyword>
<keyword evidence="1" id="KW-1133">Transmembrane helix</keyword>
<feature type="transmembrane region" description="Helical" evidence="1">
    <location>
        <begin position="156"/>
        <end position="173"/>
    </location>
</feature>
<evidence type="ECO:0000313" key="2">
    <source>
        <dbReference type="EMBL" id="PQJ61814.1"/>
    </source>
</evidence>